<feature type="binding site" evidence="5">
    <location>
        <begin position="174"/>
        <end position="176"/>
    </location>
    <ligand>
        <name>substrate</name>
    </ligand>
</feature>
<feature type="binding site" evidence="5">
    <location>
        <begin position="161"/>
        <end position="163"/>
    </location>
    <ligand>
        <name>substrate</name>
    </ligand>
</feature>
<evidence type="ECO:0000256" key="6">
    <source>
        <dbReference type="PIRNR" id="PIRNR016262"/>
    </source>
</evidence>
<dbReference type="PROSITE" id="PS51733">
    <property type="entry name" value="BPL_LPL_CATALYTIC"/>
    <property type="match status" value="1"/>
</dbReference>
<comment type="miscellaneous">
    <text evidence="5">In the reaction, the free carboxyl group of octanoic acid is attached via an amide linkage to the epsilon-amino group of a specific lysine residue of lipoyl domains of lipoate-dependent enzymes.</text>
</comment>
<dbReference type="EMBL" id="JAWJZY010000006">
    <property type="protein sequence ID" value="MEE8659569.1"/>
    <property type="molecule type" value="Genomic_DNA"/>
</dbReference>
<organism evidence="8 9">
    <name type="scientific">Sorlinia euscelidii</name>
    <dbReference type="NCBI Taxonomy" id="3081148"/>
    <lineage>
        <taxon>Bacteria</taxon>
        <taxon>Pseudomonadati</taxon>
        <taxon>Pseudomonadota</taxon>
        <taxon>Alphaproteobacteria</taxon>
        <taxon>Acetobacterales</taxon>
        <taxon>Acetobacteraceae</taxon>
        <taxon>Sorlinia</taxon>
    </lineage>
</organism>
<feature type="binding site" evidence="5">
    <location>
        <begin position="83"/>
        <end position="90"/>
    </location>
    <ligand>
        <name>substrate</name>
    </ligand>
</feature>
<comment type="similarity">
    <text evidence="5 6">Belongs to the LipB family.</text>
</comment>
<comment type="pathway">
    <text evidence="1 5 6">Protein modification; protein lipoylation via endogenous pathway; protein N(6)-(lipoyl)lysine from octanoyl-[acyl-carrier-protein]: step 1/2.</text>
</comment>
<evidence type="ECO:0000256" key="3">
    <source>
        <dbReference type="ARBA" id="ARBA00023315"/>
    </source>
</evidence>
<evidence type="ECO:0000313" key="9">
    <source>
        <dbReference type="Proteomes" id="UP001312908"/>
    </source>
</evidence>
<evidence type="ECO:0000256" key="4">
    <source>
        <dbReference type="ARBA" id="ARBA00024732"/>
    </source>
</evidence>
<keyword evidence="5" id="KW-0963">Cytoplasm</keyword>
<feature type="domain" description="BPL/LPL catalytic" evidence="7">
    <location>
        <begin position="44"/>
        <end position="230"/>
    </location>
</feature>
<dbReference type="SUPFAM" id="SSF55681">
    <property type="entry name" value="Class II aaRS and biotin synthetases"/>
    <property type="match status" value="1"/>
</dbReference>
<evidence type="ECO:0000259" key="7">
    <source>
        <dbReference type="PROSITE" id="PS51733"/>
    </source>
</evidence>
<evidence type="ECO:0000256" key="1">
    <source>
        <dbReference type="ARBA" id="ARBA00004821"/>
    </source>
</evidence>
<dbReference type="InterPro" id="IPR020605">
    <property type="entry name" value="Octanoyltransferase_CS"/>
</dbReference>
<dbReference type="HAMAP" id="MF_00013">
    <property type="entry name" value="LipB"/>
    <property type="match status" value="1"/>
</dbReference>
<evidence type="ECO:0000313" key="8">
    <source>
        <dbReference type="EMBL" id="MEE8659569.1"/>
    </source>
</evidence>
<dbReference type="NCBIfam" id="TIGR00214">
    <property type="entry name" value="lipB"/>
    <property type="match status" value="1"/>
</dbReference>
<dbReference type="Proteomes" id="UP001312908">
    <property type="component" value="Unassembled WGS sequence"/>
</dbReference>
<comment type="catalytic activity">
    <reaction evidence="5 6">
        <text>octanoyl-[ACP] + L-lysyl-[protein] = N(6)-octanoyl-L-lysyl-[protein] + holo-[ACP] + H(+)</text>
        <dbReference type="Rhea" id="RHEA:17665"/>
        <dbReference type="Rhea" id="RHEA-COMP:9636"/>
        <dbReference type="Rhea" id="RHEA-COMP:9685"/>
        <dbReference type="Rhea" id="RHEA-COMP:9752"/>
        <dbReference type="Rhea" id="RHEA-COMP:9928"/>
        <dbReference type="ChEBI" id="CHEBI:15378"/>
        <dbReference type="ChEBI" id="CHEBI:29969"/>
        <dbReference type="ChEBI" id="CHEBI:64479"/>
        <dbReference type="ChEBI" id="CHEBI:78463"/>
        <dbReference type="ChEBI" id="CHEBI:78809"/>
        <dbReference type="EC" id="2.3.1.181"/>
    </reaction>
</comment>
<dbReference type="InterPro" id="IPR045864">
    <property type="entry name" value="aa-tRNA-synth_II/BPL/LPL"/>
</dbReference>
<keyword evidence="2 5" id="KW-0808">Transferase</keyword>
<name>A0ABU7U3Z5_9PROT</name>
<keyword evidence="9" id="KW-1185">Reference proteome</keyword>
<reference evidence="8 9" key="1">
    <citation type="submission" date="2023-10" db="EMBL/GenBank/DDBJ databases">
        <title>Sorlinia euscelidii gen. nov., sp. nov., an acetic acid bacteria isolated from the gut of Euscelidius variegatus emitter.</title>
        <authorList>
            <person name="Michoud G."/>
            <person name="Marasco R."/>
            <person name="Seferji K."/>
            <person name="Gonella E."/>
            <person name="Garuglieri E."/>
            <person name="Alma A."/>
            <person name="Mapelli F."/>
            <person name="Borin S."/>
            <person name="Daffonchio D."/>
            <person name="Crotti E."/>
        </authorList>
    </citation>
    <scope>NUCLEOTIDE SEQUENCE [LARGE SCALE GENOMIC DNA]</scope>
    <source>
        <strain evidence="8 9">EV16P</strain>
    </source>
</reference>
<evidence type="ECO:0000256" key="2">
    <source>
        <dbReference type="ARBA" id="ARBA00022679"/>
    </source>
</evidence>
<dbReference type="PIRSF" id="PIRSF016262">
    <property type="entry name" value="LPLase"/>
    <property type="match status" value="1"/>
</dbReference>
<dbReference type="PANTHER" id="PTHR10993">
    <property type="entry name" value="OCTANOYLTRANSFERASE"/>
    <property type="match status" value="1"/>
</dbReference>
<dbReference type="InterPro" id="IPR000544">
    <property type="entry name" value="Octanoyltransferase"/>
</dbReference>
<dbReference type="EC" id="2.3.1.181" evidence="5 6"/>
<sequence>MRKSEAIITAENFEKIMWRTASSPVNYPDALAEMAAHQARMQAGTGQELIWLLEHPRLYTSGTSARAQDLFNPDALPVYAAGRGGQWTYHGPGQRIAYLMLDLSRPHGDTPPRDLRRFVADLEKWIIATLGTFGIVADVRPGRIGVWTTDPLTGEEAKIAAIGLRVSRWLTTHGVSINLAPRLEDFSGIVPCGIRDYGVTSIQRFKPDVTMAALDSAMKASWHDIFRQAPQNVP</sequence>
<proteinExistence type="inferred from homology"/>
<comment type="subcellular location">
    <subcellularLocation>
        <location evidence="5">Cytoplasm</location>
    </subcellularLocation>
</comment>
<gene>
    <name evidence="5" type="primary">lipB</name>
    <name evidence="8" type="ORF">DOFOFD_11205</name>
</gene>
<dbReference type="PROSITE" id="PS01313">
    <property type="entry name" value="LIPB"/>
    <property type="match status" value="1"/>
</dbReference>
<dbReference type="CDD" id="cd16444">
    <property type="entry name" value="LipB"/>
    <property type="match status" value="1"/>
</dbReference>
<dbReference type="RefSeq" id="WP_394820353.1">
    <property type="nucleotide sequence ID" value="NZ_JAWJZY010000006.1"/>
</dbReference>
<feature type="site" description="Lowers pKa of active site Cys" evidence="5">
    <location>
        <position position="158"/>
    </location>
</feature>
<evidence type="ECO:0000256" key="5">
    <source>
        <dbReference type="HAMAP-Rule" id="MF_00013"/>
    </source>
</evidence>
<dbReference type="PANTHER" id="PTHR10993:SF7">
    <property type="entry name" value="LIPOYLTRANSFERASE 2, MITOCHONDRIAL-RELATED"/>
    <property type="match status" value="1"/>
</dbReference>
<feature type="active site" description="Acyl-thioester intermediate" evidence="5">
    <location>
        <position position="192"/>
    </location>
</feature>
<comment type="caution">
    <text evidence="8">The sequence shown here is derived from an EMBL/GenBank/DDBJ whole genome shotgun (WGS) entry which is preliminary data.</text>
</comment>
<dbReference type="Pfam" id="PF21948">
    <property type="entry name" value="LplA-B_cat"/>
    <property type="match status" value="1"/>
</dbReference>
<accession>A0ABU7U3Z5</accession>
<protein>
    <recommendedName>
        <fullName evidence="5 6">Octanoyltransferase</fullName>
        <ecNumber evidence="5 6">2.3.1.181</ecNumber>
    </recommendedName>
    <alternativeName>
        <fullName evidence="5">Lipoate-protein ligase B</fullName>
    </alternativeName>
    <alternativeName>
        <fullName evidence="5">Lipoyl/octanoyl transferase</fullName>
    </alternativeName>
    <alternativeName>
        <fullName evidence="5">Octanoyl-[acyl-carrier-protein]-protein N-octanoyltransferase</fullName>
    </alternativeName>
</protein>
<dbReference type="NCBIfam" id="NF010921">
    <property type="entry name" value="PRK14341.1"/>
    <property type="match status" value="1"/>
</dbReference>
<dbReference type="Gene3D" id="3.30.930.10">
    <property type="entry name" value="Bira Bifunctional Protein, Domain 2"/>
    <property type="match status" value="1"/>
</dbReference>
<keyword evidence="3 5" id="KW-0012">Acyltransferase</keyword>
<dbReference type="InterPro" id="IPR004143">
    <property type="entry name" value="BPL_LPL_catalytic"/>
</dbReference>
<comment type="function">
    <text evidence="4 5 6">Catalyzes the transfer of endogenously produced octanoic acid from octanoyl-acyl-carrier-protein onto the lipoyl domains of lipoate-dependent enzymes. Lipoyl-ACP can also act as a substrate although octanoyl-ACP is likely to be the physiological substrate.</text>
</comment>